<dbReference type="Proteomes" id="UP000019149">
    <property type="component" value="Unassembled WGS sequence"/>
</dbReference>
<dbReference type="KEGG" id="egl:EGR_08782"/>
<dbReference type="EMBL" id="APAU02000119">
    <property type="protein sequence ID" value="EUB56356.1"/>
    <property type="molecule type" value="Genomic_DNA"/>
</dbReference>
<dbReference type="CTD" id="36344497"/>
<gene>
    <name evidence="2" type="ORF">EGR_08782</name>
</gene>
<dbReference type="GeneID" id="36344497"/>
<comment type="caution">
    <text evidence="2">The sequence shown here is derived from an EMBL/GenBank/DDBJ whole genome shotgun (WGS) entry which is preliminary data.</text>
</comment>
<dbReference type="OrthoDB" id="6245351at2759"/>
<feature type="region of interest" description="Disordered" evidence="1">
    <location>
        <begin position="165"/>
        <end position="196"/>
    </location>
</feature>
<reference evidence="2 3" key="1">
    <citation type="journal article" date="2013" name="Nat. Genet.">
        <title>The genome of the hydatid tapeworm Echinococcus granulosus.</title>
        <authorList>
            <person name="Zheng H."/>
            <person name="Zhang W."/>
            <person name="Zhang L."/>
            <person name="Zhang Z."/>
            <person name="Li J."/>
            <person name="Lu G."/>
            <person name="Zhu Y."/>
            <person name="Wang Y."/>
            <person name="Huang Y."/>
            <person name="Liu J."/>
            <person name="Kang H."/>
            <person name="Chen J."/>
            <person name="Wang L."/>
            <person name="Chen A."/>
            <person name="Yu S."/>
            <person name="Gao Z."/>
            <person name="Jin L."/>
            <person name="Gu W."/>
            <person name="Wang Z."/>
            <person name="Zhao L."/>
            <person name="Shi B."/>
            <person name="Wen H."/>
            <person name="Lin R."/>
            <person name="Jones M.K."/>
            <person name="Brejova B."/>
            <person name="Vinar T."/>
            <person name="Zhao G."/>
            <person name="McManus D.P."/>
            <person name="Chen Z."/>
            <person name="Zhou Y."/>
            <person name="Wang S."/>
        </authorList>
    </citation>
    <scope>NUCLEOTIDE SEQUENCE [LARGE SCALE GENOMIC DNA]</scope>
</reference>
<sequence length="530" mass="60101">MAPSYSDVDEVTGTLQTFQSLSDVECGGKEMSPTQHHREKYGRDEAARSCDTSVQINKSFPARRSPRRRHAIVLPTRRRKISDVSDIIHSDDKDRDARDFFNTSPSSISGDTSEVNGERTSSDDEWSHRCFKKVTRRPYRRAIDSSLSSSGISDVDEPVDYRRKLGHSRSRGDKKQLSVDESPVTLSLPSPPPPAFCRRMTNKWRRAAEERSKPLQEDSITTSCNQECRQCRRRQTRLVQQSSDTSTDLGISTSDIDDAACEPTKNTAFEVAKADSEIDEADEDKLTRELVVAKLRCQRSTLYSQMEAHHCKMCCDIDAQTSKCEFCGLALCDVCFRLHFDTHAENVRNRLESLRKLVATNSQNQTRHRLVLEIDKSMLDLIIASNIALDRALDVYRGTASVCTSFIGSLVDRRIKISNSLKYLLRQIPRVLISGDVYEMMYFIKVAKSVYERMEELQIAIGDPRSKEVFKLSLTNAFSSFGPLFEQNSLLLPLDGYDHPQGHSDVQSNTELLQKVNKNLDVSCLELKKM</sequence>
<feature type="compositionally biased region" description="Polar residues" evidence="1">
    <location>
        <begin position="101"/>
        <end position="115"/>
    </location>
</feature>
<feature type="region of interest" description="Disordered" evidence="1">
    <location>
        <begin position="95"/>
        <end position="127"/>
    </location>
</feature>
<proteinExistence type="predicted"/>
<feature type="region of interest" description="Disordered" evidence="1">
    <location>
        <begin position="20"/>
        <end position="49"/>
    </location>
</feature>
<keyword evidence="3" id="KW-1185">Reference proteome</keyword>
<dbReference type="OMA" id="FDTHAEN"/>
<dbReference type="RefSeq" id="XP_024347552.1">
    <property type="nucleotide sequence ID" value="XM_024498031.1"/>
</dbReference>
<evidence type="ECO:0000313" key="2">
    <source>
        <dbReference type="EMBL" id="EUB56356.1"/>
    </source>
</evidence>
<feature type="compositionally biased region" description="Basic and acidic residues" evidence="1">
    <location>
        <begin position="116"/>
        <end position="127"/>
    </location>
</feature>
<evidence type="ECO:0000313" key="3">
    <source>
        <dbReference type="Proteomes" id="UP000019149"/>
    </source>
</evidence>
<protein>
    <submittedName>
        <fullName evidence="2">Uncharacterized protein</fullName>
    </submittedName>
</protein>
<evidence type="ECO:0000256" key="1">
    <source>
        <dbReference type="SAM" id="MobiDB-lite"/>
    </source>
</evidence>
<name>W6U7L6_ECHGR</name>
<dbReference type="AlphaFoldDB" id="W6U7L6"/>
<accession>W6U7L6</accession>
<organism evidence="2 3">
    <name type="scientific">Echinococcus granulosus</name>
    <name type="common">Hydatid tapeworm</name>
    <dbReference type="NCBI Taxonomy" id="6210"/>
    <lineage>
        <taxon>Eukaryota</taxon>
        <taxon>Metazoa</taxon>
        <taxon>Spiralia</taxon>
        <taxon>Lophotrochozoa</taxon>
        <taxon>Platyhelminthes</taxon>
        <taxon>Cestoda</taxon>
        <taxon>Eucestoda</taxon>
        <taxon>Cyclophyllidea</taxon>
        <taxon>Taeniidae</taxon>
        <taxon>Echinococcus</taxon>
        <taxon>Echinococcus granulosus group</taxon>
    </lineage>
</organism>